<evidence type="ECO:0000313" key="1">
    <source>
        <dbReference type="EMBL" id="BCU02926.1"/>
    </source>
</evidence>
<accession>A0A811BPL4</accession>
<name>A0A811BPL4_9VIRU</name>
<dbReference type="Proteomes" id="UP001253637">
    <property type="component" value="Segment"/>
</dbReference>
<protein>
    <submittedName>
        <fullName evidence="1">Uncharacterized protein</fullName>
    </submittedName>
</protein>
<dbReference type="EMBL" id="LC625835">
    <property type="protein sequence ID" value="BCU02926.1"/>
    <property type="molecule type" value="Genomic_DNA"/>
</dbReference>
<proteinExistence type="predicted"/>
<sequence length="94" mass="10753">MVLFFLFFYVHCEQGTGAMPIKEEKDIDKERERKKKDATPFVDGAATFRVPAATKPPKEKKRIWRFVFALMHAPRSCAQAHLVWRRSCAGAAAL</sequence>
<reference evidence="1" key="1">
    <citation type="submission" date="2021-04" db="EMBL/GenBank/DDBJ databases">
        <title>Draft Genome Sequence of Pandoravirus japonicus, Isolated from the Sabaishi River of Niigata, Japan.</title>
        <authorList>
            <person name="Hosokawa N."/>
            <person name="Takahashi H."/>
            <person name="Aoki K."/>
            <person name="Takemura M."/>
        </authorList>
    </citation>
    <scope>NUCLEOTIDE SEQUENCE</scope>
</reference>
<organism evidence="1 2">
    <name type="scientific">Pandoravirus japonicus</name>
    <dbReference type="NCBI Taxonomy" id="2823154"/>
    <lineage>
        <taxon>Viruses</taxon>
        <taxon>Pandoravirus</taxon>
    </lineage>
</organism>
<evidence type="ECO:0000313" key="2">
    <source>
        <dbReference type="Proteomes" id="UP001253637"/>
    </source>
</evidence>